<reference evidence="1 2" key="1">
    <citation type="submission" date="2022-02" db="EMBL/GenBank/DDBJ databases">
        <title>Comparative genomics of the first Antarctic Pseudomonas spp. capable of biotransforming 2,4,6-Trinitrotoluene.</title>
        <authorList>
            <person name="Cabrera M.A."/>
            <person name="Marquez S.L."/>
            <person name="Perez-Donoso J.M."/>
        </authorList>
    </citation>
    <scope>NUCLEOTIDE SEQUENCE [LARGE SCALE GENOMIC DNA]</scope>
    <source>
        <strain evidence="1 2">TNT19</strain>
    </source>
</reference>
<protein>
    <submittedName>
        <fullName evidence="1">Uncharacterized protein</fullName>
    </submittedName>
</protein>
<dbReference type="EMBL" id="JAKNRW010000016">
    <property type="protein sequence ID" value="MCK1792067.1"/>
    <property type="molecule type" value="Genomic_DNA"/>
</dbReference>
<sequence>MRKTASRAAVPIIEIIKKGAAWEVHWDYQEAPESSVLFKRREYLLGYIDGTMDDIGIHPDKVCCASGLTGSVKRLSEDQAVKLRDALERLLIPIVTKEFTRLQNMAELPHLRLAAAGQA</sequence>
<dbReference type="RefSeq" id="WP_247292336.1">
    <property type="nucleotide sequence ID" value="NZ_JAKNRW010000016.1"/>
</dbReference>
<gene>
    <name evidence="1" type="ORF">L9059_18120</name>
</gene>
<evidence type="ECO:0000313" key="1">
    <source>
        <dbReference type="EMBL" id="MCK1792067.1"/>
    </source>
</evidence>
<accession>A0ABT0F232</accession>
<proteinExistence type="predicted"/>
<keyword evidence="2" id="KW-1185">Reference proteome</keyword>
<organism evidence="1 2">
    <name type="scientific">Pseudomonas violetae</name>
    <dbReference type="NCBI Taxonomy" id="2915813"/>
    <lineage>
        <taxon>Bacteria</taxon>
        <taxon>Pseudomonadati</taxon>
        <taxon>Pseudomonadota</taxon>
        <taxon>Gammaproteobacteria</taxon>
        <taxon>Pseudomonadales</taxon>
        <taxon>Pseudomonadaceae</taxon>
        <taxon>Pseudomonas</taxon>
    </lineage>
</organism>
<name>A0ABT0F232_9PSED</name>
<comment type="caution">
    <text evidence="1">The sequence shown here is derived from an EMBL/GenBank/DDBJ whole genome shotgun (WGS) entry which is preliminary data.</text>
</comment>
<evidence type="ECO:0000313" key="2">
    <source>
        <dbReference type="Proteomes" id="UP001299876"/>
    </source>
</evidence>
<dbReference type="Proteomes" id="UP001299876">
    <property type="component" value="Unassembled WGS sequence"/>
</dbReference>